<dbReference type="PANTHER" id="PTHR47955">
    <property type="entry name" value="CYTOCHROME P450 FAMILY 71 PROTEIN"/>
    <property type="match status" value="1"/>
</dbReference>
<sequence>MQLLVTPFLFYLLPFLFLFFLIKWLFTAPTSNKKLPPSPPKLPILGNIHQLGLFPHRSLLPLARQHGPLMLLHLGSVPVLVASSADAAHEIMKTHDLIFSNRPKSYLAEKLLYNYKELSAAPYGEFWRQLKSIFVLQLLSNKRVQSFRGVREEETALMMKMIKDSSSSSSLSPSNLSEMFTSLANDVVCRVAFGRKYNGGGKGTKFKQLLREFLDLLGYINVGDFVPWLSWINHVNGFYAKVERVAKELDEFLEEVVEEHMDLLMKRGSNGDGRVEGEGREDFVDILLRIHIDNSAGVSIDRDSIKALILDIFAAGTDTSSTVLEWAMTELLRHPRVMKKLQNEVREIQKGKQEMAEHDLEKMHFLKAVIKETLRLHPPLPLLVPREASEDVIIMGYDIAAGTMIMINAWAIARDPVSWDEPDEFRPERFLNSSVDFRGHDFQLIPFGAGRRGCPGMSFAMATNELVLANLVHKFDWALPGGAKGEDLDITESTGAIIHRKVPLLAVATPYSS</sequence>
<keyword evidence="4 8" id="KW-0560">Oxidoreductase</keyword>
<dbReference type="GO" id="GO:0016705">
    <property type="term" value="F:oxidoreductase activity, acting on paired donors, with incorporation or reduction of molecular oxygen"/>
    <property type="evidence" value="ECO:0007669"/>
    <property type="project" value="InterPro"/>
</dbReference>
<name>A0A5B7BQW6_DAVIN</name>
<dbReference type="PANTHER" id="PTHR47955:SF15">
    <property type="entry name" value="CYTOCHROME P450 71A2-LIKE"/>
    <property type="match status" value="1"/>
</dbReference>
<dbReference type="AlphaFoldDB" id="A0A5B7BQW6"/>
<evidence type="ECO:0000256" key="7">
    <source>
        <dbReference type="PIRSR" id="PIRSR602401-1"/>
    </source>
</evidence>
<comment type="cofactor">
    <cofactor evidence="7">
        <name>heme</name>
        <dbReference type="ChEBI" id="CHEBI:30413"/>
    </cofactor>
</comment>
<evidence type="ECO:0000256" key="8">
    <source>
        <dbReference type="RuleBase" id="RU000461"/>
    </source>
</evidence>
<dbReference type="GO" id="GO:0020037">
    <property type="term" value="F:heme binding"/>
    <property type="evidence" value="ECO:0007669"/>
    <property type="project" value="InterPro"/>
</dbReference>
<evidence type="ECO:0000256" key="6">
    <source>
        <dbReference type="ARBA" id="ARBA00023033"/>
    </source>
</evidence>
<dbReference type="GO" id="GO:0005506">
    <property type="term" value="F:iron ion binding"/>
    <property type="evidence" value="ECO:0007669"/>
    <property type="project" value="InterPro"/>
</dbReference>
<dbReference type="Pfam" id="PF00067">
    <property type="entry name" value="p450"/>
    <property type="match status" value="1"/>
</dbReference>
<evidence type="ECO:0000256" key="3">
    <source>
        <dbReference type="ARBA" id="ARBA00022723"/>
    </source>
</evidence>
<dbReference type="InterPro" id="IPR001128">
    <property type="entry name" value="Cyt_P450"/>
</dbReference>
<dbReference type="Gene3D" id="1.10.630.10">
    <property type="entry name" value="Cytochrome P450"/>
    <property type="match status" value="1"/>
</dbReference>
<feature type="binding site" description="axial binding residue" evidence="7">
    <location>
        <position position="454"/>
    </location>
    <ligand>
        <name>heme</name>
        <dbReference type="ChEBI" id="CHEBI:30413"/>
    </ligand>
    <ligandPart>
        <name>Fe</name>
        <dbReference type="ChEBI" id="CHEBI:18248"/>
    </ligandPart>
</feature>
<dbReference type="EMBL" id="GHES01039877">
    <property type="protein sequence ID" value="MPA70436.1"/>
    <property type="molecule type" value="Transcribed_RNA"/>
</dbReference>
<evidence type="ECO:0000256" key="2">
    <source>
        <dbReference type="ARBA" id="ARBA00022617"/>
    </source>
</evidence>
<dbReference type="CDD" id="cd11072">
    <property type="entry name" value="CYP71-like"/>
    <property type="match status" value="1"/>
</dbReference>
<evidence type="ECO:0000256" key="1">
    <source>
        <dbReference type="ARBA" id="ARBA00010617"/>
    </source>
</evidence>
<proteinExistence type="inferred from homology"/>
<evidence type="ECO:0000256" key="5">
    <source>
        <dbReference type="ARBA" id="ARBA00023004"/>
    </source>
</evidence>
<keyword evidence="3 7" id="KW-0479">Metal-binding</keyword>
<dbReference type="SUPFAM" id="SSF48264">
    <property type="entry name" value="Cytochrome P450"/>
    <property type="match status" value="1"/>
</dbReference>
<gene>
    <name evidence="9" type="ORF">Din_039877</name>
</gene>
<evidence type="ECO:0000313" key="9">
    <source>
        <dbReference type="EMBL" id="MPA70436.1"/>
    </source>
</evidence>
<dbReference type="InterPro" id="IPR002401">
    <property type="entry name" value="Cyt_P450_E_grp-I"/>
</dbReference>
<protein>
    <submittedName>
        <fullName evidence="9">Uncharacterized protein</fullName>
    </submittedName>
</protein>
<dbReference type="GO" id="GO:0004497">
    <property type="term" value="F:monooxygenase activity"/>
    <property type="evidence" value="ECO:0007669"/>
    <property type="project" value="UniProtKB-KW"/>
</dbReference>
<keyword evidence="5 7" id="KW-0408">Iron</keyword>
<organism evidence="9">
    <name type="scientific">Davidia involucrata</name>
    <name type="common">Dove tree</name>
    <dbReference type="NCBI Taxonomy" id="16924"/>
    <lineage>
        <taxon>Eukaryota</taxon>
        <taxon>Viridiplantae</taxon>
        <taxon>Streptophyta</taxon>
        <taxon>Embryophyta</taxon>
        <taxon>Tracheophyta</taxon>
        <taxon>Spermatophyta</taxon>
        <taxon>Magnoliopsida</taxon>
        <taxon>eudicotyledons</taxon>
        <taxon>Gunneridae</taxon>
        <taxon>Pentapetalae</taxon>
        <taxon>asterids</taxon>
        <taxon>Cornales</taxon>
        <taxon>Nyssaceae</taxon>
        <taxon>Davidia</taxon>
    </lineage>
</organism>
<dbReference type="PRINTS" id="PR00385">
    <property type="entry name" value="P450"/>
</dbReference>
<dbReference type="InterPro" id="IPR036396">
    <property type="entry name" value="Cyt_P450_sf"/>
</dbReference>
<dbReference type="PROSITE" id="PS00086">
    <property type="entry name" value="CYTOCHROME_P450"/>
    <property type="match status" value="1"/>
</dbReference>
<dbReference type="PRINTS" id="PR00463">
    <property type="entry name" value="EP450I"/>
</dbReference>
<keyword evidence="2 7" id="KW-0349">Heme</keyword>
<accession>A0A5B7BQW6</accession>
<evidence type="ECO:0000256" key="4">
    <source>
        <dbReference type="ARBA" id="ARBA00023002"/>
    </source>
</evidence>
<comment type="similarity">
    <text evidence="1 8">Belongs to the cytochrome P450 family.</text>
</comment>
<dbReference type="InterPro" id="IPR017972">
    <property type="entry name" value="Cyt_P450_CS"/>
</dbReference>
<dbReference type="FunFam" id="1.10.630.10:FF:000011">
    <property type="entry name" value="Cytochrome P450 83B1"/>
    <property type="match status" value="1"/>
</dbReference>
<keyword evidence="6 8" id="KW-0503">Monooxygenase</keyword>
<reference evidence="9" key="1">
    <citation type="submission" date="2019-08" db="EMBL/GenBank/DDBJ databases">
        <title>Reference gene set and small RNA set construction with multiple tissues from Davidia involucrata Baill.</title>
        <authorList>
            <person name="Yang H."/>
            <person name="Zhou C."/>
            <person name="Li G."/>
            <person name="Wang J."/>
            <person name="Gao P."/>
            <person name="Wang M."/>
            <person name="Wang R."/>
            <person name="Zhao Y."/>
        </authorList>
    </citation>
    <scope>NUCLEOTIDE SEQUENCE</scope>
    <source>
        <tissue evidence="9">Mixed with DoveR01_LX</tissue>
    </source>
</reference>